<feature type="transmembrane region" description="Helical" evidence="5">
    <location>
        <begin position="148"/>
        <end position="167"/>
    </location>
</feature>
<dbReference type="PANTHER" id="PTHR32322">
    <property type="entry name" value="INNER MEMBRANE TRANSPORTER"/>
    <property type="match status" value="1"/>
</dbReference>
<keyword evidence="3 5" id="KW-1133">Transmembrane helix</keyword>
<accession>A0A432Y3A6</accession>
<dbReference type="PANTHER" id="PTHR32322:SF9">
    <property type="entry name" value="AMINO-ACID METABOLITE EFFLUX PUMP-RELATED"/>
    <property type="match status" value="1"/>
</dbReference>
<dbReference type="InterPro" id="IPR037185">
    <property type="entry name" value="EmrE-like"/>
</dbReference>
<evidence type="ECO:0000256" key="2">
    <source>
        <dbReference type="ARBA" id="ARBA00022692"/>
    </source>
</evidence>
<comment type="caution">
    <text evidence="7">The sequence shown here is derived from an EMBL/GenBank/DDBJ whole genome shotgun (WGS) entry which is preliminary data.</text>
</comment>
<dbReference type="Pfam" id="PF00892">
    <property type="entry name" value="EamA"/>
    <property type="match status" value="1"/>
</dbReference>
<evidence type="ECO:0000313" key="7">
    <source>
        <dbReference type="EMBL" id="RUO55450.1"/>
    </source>
</evidence>
<feature type="transmembrane region" description="Helical" evidence="5">
    <location>
        <begin position="124"/>
        <end position="142"/>
    </location>
</feature>
<proteinExistence type="predicted"/>
<gene>
    <name evidence="7" type="ORF">CWI70_01300</name>
</gene>
<name>A0A432Y3A6_9GAMM</name>
<protein>
    <submittedName>
        <fullName evidence="7">EamA family transporter</fullName>
    </submittedName>
</protein>
<evidence type="ECO:0000256" key="1">
    <source>
        <dbReference type="ARBA" id="ARBA00004141"/>
    </source>
</evidence>
<feature type="transmembrane region" description="Helical" evidence="5">
    <location>
        <begin position="211"/>
        <end position="229"/>
    </location>
</feature>
<dbReference type="Proteomes" id="UP000287649">
    <property type="component" value="Unassembled WGS sequence"/>
</dbReference>
<sequence>MNQGVKVLLTLLALCAFAGNSVLCRWALAEFAMEPAQFTLLRLVSGAVALAVMVFVGQQRSPRGEFERTRKASWWGALWLTAYAYCFAYAYVGLATGVGALILFTAVQLSMLAIGAWRGTRYGVIEIVGIVLALAGFLYLVWPQFAEPFTAFAVVLMSLAGTAWGAYSTVGRGSRAPLSDTKTHFVRASWLSSPLLVMGFVYSNLLWPPVLLAVLSGVVTSAIGYALWFKVLPHLRVSSAAVGQLSVPLIAALGGFFLVDETLSLRFFIASAVTLGGIALVISHRTQSK</sequence>
<feature type="transmembrane region" description="Helical" evidence="5">
    <location>
        <begin position="72"/>
        <end position="92"/>
    </location>
</feature>
<evidence type="ECO:0000256" key="4">
    <source>
        <dbReference type="ARBA" id="ARBA00023136"/>
    </source>
</evidence>
<dbReference type="InterPro" id="IPR000620">
    <property type="entry name" value="EamA_dom"/>
</dbReference>
<keyword evidence="2 5" id="KW-0812">Transmembrane</keyword>
<feature type="transmembrane region" description="Helical" evidence="5">
    <location>
        <begin position="265"/>
        <end position="283"/>
    </location>
</feature>
<evidence type="ECO:0000259" key="6">
    <source>
        <dbReference type="Pfam" id="PF00892"/>
    </source>
</evidence>
<dbReference type="AlphaFoldDB" id="A0A432Y3A6"/>
<feature type="transmembrane region" description="Helical" evidence="5">
    <location>
        <begin position="40"/>
        <end position="60"/>
    </location>
</feature>
<organism evidence="7 8">
    <name type="scientific">Pseudidiomarina homiensis</name>
    <dbReference type="NCBI Taxonomy" id="364198"/>
    <lineage>
        <taxon>Bacteria</taxon>
        <taxon>Pseudomonadati</taxon>
        <taxon>Pseudomonadota</taxon>
        <taxon>Gammaproteobacteria</taxon>
        <taxon>Alteromonadales</taxon>
        <taxon>Idiomarinaceae</taxon>
        <taxon>Pseudidiomarina</taxon>
    </lineage>
</organism>
<feature type="transmembrane region" description="Helical" evidence="5">
    <location>
        <begin position="98"/>
        <end position="117"/>
    </location>
</feature>
<dbReference type="OrthoDB" id="321830at2"/>
<dbReference type="InterPro" id="IPR050638">
    <property type="entry name" value="AA-Vitamin_Transporters"/>
</dbReference>
<keyword evidence="8" id="KW-1185">Reference proteome</keyword>
<dbReference type="SUPFAM" id="SSF103481">
    <property type="entry name" value="Multidrug resistance efflux transporter EmrE"/>
    <property type="match status" value="1"/>
</dbReference>
<keyword evidence="4 5" id="KW-0472">Membrane</keyword>
<dbReference type="GO" id="GO:0016020">
    <property type="term" value="C:membrane"/>
    <property type="evidence" value="ECO:0007669"/>
    <property type="project" value="UniProtKB-SubCell"/>
</dbReference>
<feature type="domain" description="EamA" evidence="6">
    <location>
        <begin position="152"/>
        <end position="282"/>
    </location>
</feature>
<evidence type="ECO:0000256" key="5">
    <source>
        <dbReference type="SAM" id="Phobius"/>
    </source>
</evidence>
<feature type="transmembrane region" description="Helical" evidence="5">
    <location>
        <begin position="188"/>
        <end position="205"/>
    </location>
</feature>
<dbReference type="EMBL" id="PIPX01000001">
    <property type="protein sequence ID" value="RUO55450.1"/>
    <property type="molecule type" value="Genomic_DNA"/>
</dbReference>
<evidence type="ECO:0000256" key="3">
    <source>
        <dbReference type="ARBA" id="ARBA00022989"/>
    </source>
</evidence>
<dbReference type="RefSeq" id="WP_126769843.1">
    <property type="nucleotide sequence ID" value="NZ_PIPX01000001.1"/>
</dbReference>
<feature type="transmembrane region" description="Helical" evidence="5">
    <location>
        <begin position="241"/>
        <end position="259"/>
    </location>
</feature>
<comment type="subcellular location">
    <subcellularLocation>
        <location evidence="1">Membrane</location>
        <topology evidence="1">Multi-pass membrane protein</topology>
    </subcellularLocation>
</comment>
<evidence type="ECO:0000313" key="8">
    <source>
        <dbReference type="Proteomes" id="UP000287649"/>
    </source>
</evidence>
<reference evidence="8" key="1">
    <citation type="journal article" date="2018" name="Front. Microbiol.">
        <title>Genome-Based Analysis Reveals the Taxonomy and Diversity of the Family Idiomarinaceae.</title>
        <authorList>
            <person name="Liu Y."/>
            <person name="Lai Q."/>
            <person name="Shao Z."/>
        </authorList>
    </citation>
    <scope>NUCLEOTIDE SEQUENCE [LARGE SCALE GENOMIC DNA]</scope>
    <source>
        <strain evidence="8">PO-M2</strain>
    </source>
</reference>